<feature type="region of interest" description="Disordered" evidence="1">
    <location>
        <begin position="15"/>
        <end position="35"/>
    </location>
</feature>
<organism evidence="3 4">
    <name type="scientific">Venturia nashicola</name>
    <dbReference type="NCBI Taxonomy" id="86259"/>
    <lineage>
        <taxon>Eukaryota</taxon>
        <taxon>Fungi</taxon>
        <taxon>Dikarya</taxon>
        <taxon>Ascomycota</taxon>
        <taxon>Pezizomycotina</taxon>
        <taxon>Dothideomycetes</taxon>
        <taxon>Pleosporomycetidae</taxon>
        <taxon>Venturiales</taxon>
        <taxon>Venturiaceae</taxon>
        <taxon>Venturia</taxon>
    </lineage>
</organism>
<proteinExistence type="predicted"/>
<gene>
    <name evidence="3" type="ORF">E6O75_ATG05677</name>
</gene>
<evidence type="ECO:0000313" key="3">
    <source>
        <dbReference type="EMBL" id="TID20912.1"/>
    </source>
</evidence>
<feature type="domain" description="DUF7730" evidence="2">
    <location>
        <begin position="55"/>
        <end position="205"/>
    </location>
</feature>
<feature type="region of interest" description="Disordered" evidence="1">
    <location>
        <begin position="435"/>
        <end position="468"/>
    </location>
</feature>
<evidence type="ECO:0000259" key="2">
    <source>
        <dbReference type="Pfam" id="PF24864"/>
    </source>
</evidence>
<comment type="caution">
    <text evidence="3">The sequence shown here is derived from an EMBL/GenBank/DDBJ whole genome shotgun (WGS) entry which is preliminary data.</text>
</comment>
<dbReference type="InterPro" id="IPR056632">
    <property type="entry name" value="DUF7730"/>
</dbReference>
<keyword evidence="4" id="KW-1185">Reference proteome</keyword>
<dbReference type="PANTHER" id="PTHR42085:SF1">
    <property type="entry name" value="F-BOX DOMAIN-CONTAINING PROTEIN"/>
    <property type="match status" value="1"/>
</dbReference>
<sequence>MPLCIGFNDGHAVYEPLPERPPTKRQFTRPDTPPPIDLEAALSSPRWNGLSDMGLFNKLPRELRDRIYKHALVATLGELDARISELVEENGPICSLSDFQQDRGIGHFFKKLFVCYEYERRGSGCTIINDYIGLLQSNKQIHVEATKVFYSQNTFMFRISEQIAPVEKHTAKYTDWIHSRHFKHIQHVALHMQSGTPIQAPEAWAPSQYGETSQSGMMGLATIFNNLTDLVALLRARNKPLKFLRVGYYTEFLGELESVYRRDPSGNVAAPFGLFLPGSLQAFKTVKNRWNQTHVARPGPNGSVWLSRYPLMPFQEQPWIRILDPVLSLRGLLTRAEVLIRAELPQQYVQEICNELTKDAKVTYKVRQRYELQRRRREKEAALETIVQVKRSPETFECFLKRVHGTLESEECEHGLPVITPMGSDAMKCIEAFRPPEPAPEIDHAEGSFEVDNDDGDGNQDHDDGVPQPPIVISMVVNLDANGNPIPVAGMVNGNPIPVAGLPFPLPLPLPPFPFISAPSTPQ</sequence>
<accession>A0A4Z1PG28</accession>
<dbReference type="PANTHER" id="PTHR42085">
    <property type="entry name" value="F-BOX DOMAIN-CONTAINING PROTEIN"/>
    <property type="match status" value="1"/>
</dbReference>
<dbReference type="EMBL" id="SNSC02000010">
    <property type="protein sequence ID" value="TID20912.1"/>
    <property type="molecule type" value="Genomic_DNA"/>
</dbReference>
<dbReference type="AlphaFoldDB" id="A0A4Z1PG28"/>
<evidence type="ECO:0000256" key="1">
    <source>
        <dbReference type="SAM" id="MobiDB-lite"/>
    </source>
</evidence>
<dbReference type="InterPro" id="IPR038883">
    <property type="entry name" value="AN11006-like"/>
</dbReference>
<reference evidence="3 4" key="1">
    <citation type="submission" date="2019-04" db="EMBL/GenBank/DDBJ databases">
        <title>High contiguity whole genome sequence and gene annotation resource for two Venturia nashicola isolates.</title>
        <authorList>
            <person name="Prokchorchik M."/>
            <person name="Won K."/>
            <person name="Lee Y."/>
            <person name="Choi E.D."/>
            <person name="Segonzac C."/>
            <person name="Sohn K.H."/>
        </authorList>
    </citation>
    <scope>NUCLEOTIDE SEQUENCE [LARGE SCALE GENOMIC DNA]</scope>
    <source>
        <strain evidence="3 4">PRI2</strain>
    </source>
</reference>
<protein>
    <submittedName>
        <fullName evidence="3">Niemann-Pick type C-related protein 1</fullName>
    </submittedName>
</protein>
<feature type="compositionally biased region" description="Acidic residues" evidence="1">
    <location>
        <begin position="449"/>
        <end position="458"/>
    </location>
</feature>
<dbReference type="Pfam" id="PF24864">
    <property type="entry name" value="DUF7730"/>
    <property type="match status" value="1"/>
</dbReference>
<evidence type="ECO:0000313" key="4">
    <source>
        <dbReference type="Proteomes" id="UP000298493"/>
    </source>
</evidence>
<name>A0A4Z1PG28_9PEZI</name>
<dbReference type="Proteomes" id="UP000298493">
    <property type="component" value="Unassembled WGS sequence"/>
</dbReference>
<dbReference type="OrthoDB" id="5272396at2759"/>